<dbReference type="GO" id="GO:0008270">
    <property type="term" value="F:zinc ion binding"/>
    <property type="evidence" value="ECO:0007669"/>
    <property type="project" value="UniProtKB-KW"/>
</dbReference>
<feature type="domain" description="C2H2-type" evidence="4">
    <location>
        <begin position="10"/>
        <end position="34"/>
    </location>
</feature>
<feature type="coiled-coil region" evidence="2">
    <location>
        <begin position="1165"/>
        <end position="1192"/>
    </location>
</feature>
<dbReference type="PANTHER" id="PTHR33936:SF1">
    <property type="entry name" value="PROTEIN CBG06911"/>
    <property type="match status" value="1"/>
</dbReference>
<dbReference type="PROSITE" id="PS50157">
    <property type="entry name" value="ZINC_FINGER_C2H2_2"/>
    <property type="match status" value="1"/>
</dbReference>
<dbReference type="EMBL" id="CAXIEN010000221">
    <property type="protein sequence ID" value="CAL1287781.1"/>
    <property type="molecule type" value="Genomic_DNA"/>
</dbReference>
<dbReference type="PANTHER" id="PTHR33936">
    <property type="entry name" value="PROTEIN CBG17840"/>
    <property type="match status" value="1"/>
</dbReference>
<accession>A0AAV2AW19</accession>
<dbReference type="SMART" id="SM00355">
    <property type="entry name" value="ZnF_C2H2"/>
    <property type="match status" value="2"/>
</dbReference>
<keyword evidence="1" id="KW-0479">Metal-binding</keyword>
<comment type="caution">
    <text evidence="5">The sequence shown here is derived from an EMBL/GenBank/DDBJ whole genome shotgun (WGS) entry which is preliminary data.</text>
</comment>
<keyword evidence="1" id="KW-0862">Zinc</keyword>
<evidence type="ECO:0000256" key="1">
    <source>
        <dbReference type="PROSITE-ProRule" id="PRU00042"/>
    </source>
</evidence>
<proteinExistence type="predicted"/>
<gene>
    <name evidence="5" type="ORF">LARSCL_LOCUS15010</name>
</gene>
<feature type="compositionally biased region" description="Basic and acidic residues" evidence="3">
    <location>
        <begin position="1310"/>
        <end position="1319"/>
    </location>
</feature>
<dbReference type="Gene3D" id="3.30.160.60">
    <property type="entry name" value="Classic Zinc Finger"/>
    <property type="match status" value="1"/>
</dbReference>
<evidence type="ECO:0000256" key="2">
    <source>
        <dbReference type="SAM" id="Coils"/>
    </source>
</evidence>
<organism evidence="5 6">
    <name type="scientific">Larinioides sclopetarius</name>
    <dbReference type="NCBI Taxonomy" id="280406"/>
    <lineage>
        <taxon>Eukaryota</taxon>
        <taxon>Metazoa</taxon>
        <taxon>Ecdysozoa</taxon>
        <taxon>Arthropoda</taxon>
        <taxon>Chelicerata</taxon>
        <taxon>Arachnida</taxon>
        <taxon>Araneae</taxon>
        <taxon>Araneomorphae</taxon>
        <taxon>Entelegynae</taxon>
        <taxon>Araneoidea</taxon>
        <taxon>Araneidae</taxon>
        <taxon>Larinioides</taxon>
    </lineage>
</organism>
<dbReference type="InterPro" id="IPR013087">
    <property type="entry name" value="Znf_C2H2_type"/>
</dbReference>
<dbReference type="InterPro" id="IPR052797">
    <property type="entry name" value="RegFact_GeneExpr_CellDeath"/>
</dbReference>
<keyword evidence="6" id="KW-1185">Reference proteome</keyword>
<sequence>MEHEQPINAYVCQYCKGSFDKLENLNKHVQKIHTVCSSGKENRICPLCGTQCIKIEGYRNHLRHIHGHNEEGQVVIFKSFNDFLVWKNELEKRNYCKYVMRNPPKKLPSNDKIHIYRCDSSAGSMKEKRSGVAAKESCPAVITAIESAKTKGVKIEHWNSHVGHIIPVEEDELDAAIGSLGTTEIVLTSDQRYQYEGQSADGNIFFITESNDGSLSETFVKEVSKKSHLFQNTKAKVSDNFSKPASQKFSYKKDPTKKSGSFNYSLASVACMKPSAKKKIITPPAVTTTCSVEDNANTTVTNSDALLTTPISSVTRSEVELAAESINDVINVDISSKINIPVNAKEKETPAILASPSKSTSSTNSSSITNQTFEFINDGSLSGQVVLLNSLPGQNGSQNVLLCPDQKFISIGPAINVGTISPKKGKGSKKSRKNNAVSQIIVIPTASEKENVSSVQNILNLSQNSIPLDSVVRSPGPSILKKAKKSVQKSPKKSMLSTGKNITFTGKNAVSSAKKAISAEQKLNLGLNPSLDVTVVDAIDLTQSATSSFRETDKVSNSVSLEVINSTPYTSNTNIDSVSSIQDTATTSSSNISSKTVLSAFKNIVSSVSQCSVSSVSQSPVSLAVQSSVSSTAQSSVSSTAQSSVSSTAQSSVSSTVQNSVSSTVQNSVSSTVQNSASTIQNSVSSAVQHSAPSSIQPVNPILLNSFPPGQTFMSINNNLIPIGTPTAPLLPSNFGPGFVLTSPVPPSPVARPVRPMMTYSRLASRLPVASSTLPIGSSDKRIQNKHTNIGTAASLKTPPHSSAVPLLLIPNSGSQIRPSVPFSSPFVASSVNSTLSPSIRPIRTQPIISNPLISSSGCSVLPRPLLSNSGTPVFTQLSPGTRLISTPMIPSMPAPFLSNSGQQISRPLLQNVPLLTNPGQQVPRSILQSISFPAPLIGQPAVVPVAPRAIISTTVSNTIKVQKVQLPFSKTTATNLIVTPAGISSVSSNLSESTRVSSVVLSTEPISSAPAISIPPITSIGSHKAGSVIFESQGDMYMLEPVEENSSNNTTSNTSVRNVPNKMSIAVPSVNGNIKTNKSDEVRESAFEGNKTNLSSFLKEKAVESQSILDTRVDGKVKSLSPRKNTDIKNGVQIKSVVQEKRHLKDDDVEILKKVKYYQMEMKYLSSQAECKRLKLELAKAQKKNKEIAKNGTDLLSNEISMKENADEDTLHIDVTSDKDNSELKETSSANVTENMAMDIDDASHEVSDKITCVLAIDNTESTNQCDADSSDSNHCSDIQPESGCSNCGDNSPVDSDDSNHSEIVSQSLKEDPSKDSLDNQNSNNDLESMNCDIEPVEVSNLETQKETHSALNEELQNINMLENESNSFNSCDQTYKTDSNEELKDINKSELLKINNSSENQLQKLDDELMDFNEIEENLESATEDIQTIKNSENGIQIKVQDLSDKEILVQNNNLDDKVHLVQHNEFCQQKTANAEEVSMDLDNQNNNSFESEKVSLPCEKTQFQETLKDLEIQYGSEESSDIYTMIRTSVLRSLYEDMKTLCEENKKLYEKLQKCRSPEKSCETDKPHSF</sequence>
<feature type="compositionally biased region" description="Low complexity" evidence="3">
    <location>
        <begin position="1320"/>
        <end position="1330"/>
    </location>
</feature>
<evidence type="ECO:0000256" key="3">
    <source>
        <dbReference type="SAM" id="MobiDB-lite"/>
    </source>
</evidence>
<feature type="compositionally biased region" description="Polar residues" evidence="3">
    <location>
        <begin position="1284"/>
        <end position="1295"/>
    </location>
</feature>
<feature type="coiled-coil region" evidence="2">
    <location>
        <begin position="1390"/>
        <end position="1434"/>
    </location>
</feature>
<feature type="region of interest" description="Disordered" evidence="3">
    <location>
        <begin position="1264"/>
        <end position="1331"/>
    </location>
</feature>
<evidence type="ECO:0000259" key="4">
    <source>
        <dbReference type="PROSITE" id="PS50157"/>
    </source>
</evidence>
<feature type="compositionally biased region" description="Polar residues" evidence="3">
    <location>
        <begin position="1264"/>
        <end position="1278"/>
    </location>
</feature>
<keyword evidence="1" id="KW-0863">Zinc-finger</keyword>
<dbReference type="Proteomes" id="UP001497382">
    <property type="component" value="Unassembled WGS sequence"/>
</dbReference>
<evidence type="ECO:0000313" key="6">
    <source>
        <dbReference type="Proteomes" id="UP001497382"/>
    </source>
</evidence>
<name>A0AAV2AW19_9ARAC</name>
<reference evidence="5 6" key="1">
    <citation type="submission" date="2024-04" db="EMBL/GenBank/DDBJ databases">
        <authorList>
            <person name="Rising A."/>
            <person name="Reimegard J."/>
            <person name="Sonavane S."/>
            <person name="Akerstrom W."/>
            <person name="Nylinder S."/>
            <person name="Hedman E."/>
            <person name="Kallberg Y."/>
        </authorList>
    </citation>
    <scope>NUCLEOTIDE SEQUENCE [LARGE SCALE GENOMIC DNA]</scope>
</reference>
<dbReference type="PROSITE" id="PS00028">
    <property type="entry name" value="ZINC_FINGER_C2H2_1"/>
    <property type="match status" value="2"/>
</dbReference>
<evidence type="ECO:0000313" key="5">
    <source>
        <dbReference type="EMBL" id="CAL1287781.1"/>
    </source>
</evidence>
<protein>
    <recommendedName>
        <fullName evidence="4">C2H2-type domain-containing protein</fullName>
    </recommendedName>
</protein>
<keyword evidence="2" id="KW-0175">Coiled coil</keyword>